<evidence type="ECO:0000256" key="3">
    <source>
        <dbReference type="ARBA" id="ARBA00012438"/>
    </source>
</evidence>
<feature type="domain" description="Histidine kinase" evidence="13">
    <location>
        <begin position="482"/>
        <end position="587"/>
    </location>
</feature>
<dbReference type="SMART" id="SM00387">
    <property type="entry name" value="HATPase_c"/>
    <property type="match status" value="1"/>
</dbReference>
<dbReference type="PANTHER" id="PTHR34220:SF7">
    <property type="entry name" value="SENSOR HISTIDINE KINASE YPDA"/>
    <property type="match status" value="1"/>
</dbReference>
<dbReference type="GO" id="GO:0000155">
    <property type="term" value="F:phosphorelay sensor kinase activity"/>
    <property type="evidence" value="ECO:0007669"/>
    <property type="project" value="InterPro"/>
</dbReference>
<keyword evidence="5" id="KW-0597">Phosphoprotein</keyword>
<keyword evidence="12" id="KW-1133">Transmembrane helix</keyword>
<dbReference type="PANTHER" id="PTHR34220">
    <property type="entry name" value="SENSOR HISTIDINE KINASE YPDA"/>
    <property type="match status" value="1"/>
</dbReference>
<comment type="catalytic activity">
    <reaction evidence="1">
        <text>ATP + protein L-histidine = ADP + protein N-phospho-L-histidine.</text>
        <dbReference type="EC" id="2.7.13.3"/>
    </reaction>
</comment>
<keyword evidence="11 12" id="KW-0472">Membrane</keyword>
<dbReference type="SMART" id="SM00304">
    <property type="entry name" value="HAMP"/>
    <property type="match status" value="1"/>
</dbReference>
<dbReference type="SUPFAM" id="SSF158472">
    <property type="entry name" value="HAMP domain-like"/>
    <property type="match status" value="1"/>
</dbReference>
<dbReference type="RefSeq" id="WP_188172380.1">
    <property type="nucleotide sequence ID" value="NZ_JACVVD010000001.1"/>
</dbReference>
<dbReference type="Gene3D" id="3.30.565.10">
    <property type="entry name" value="Histidine kinase-like ATPase, C-terminal domain"/>
    <property type="match status" value="1"/>
</dbReference>
<protein>
    <recommendedName>
        <fullName evidence="3">histidine kinase</fullName>
        <ecNumber evidence="3">2.7.13.3</ecNumber>
    </recommendedName>
</protein>
<evidence type="ECO:0000256" key="9">
    <source>
        <dbReference type="ARBA" id="ARBA00022840"/>
    </source>
</evidence>
<dbReference type="SUPFAM" id="SSF55874">
    <property type="entry name" value="ATPase domain of HSP90 chaperone/DNA topoisomerase II/histidine kinase"/>
    <property type="match status" value="1"/>
</dbReference>
<evidence type="ECO:0000256" key="1">
    <source>
        <dbReference type="ARBA" id="ARBA00000085"/>
    </source>
</evidence>
<organism evidence="15 16">
    <name type="scientific">Paenibacillus sedimenti</name>
    <dbReference type="NCBI Taxonomy" id="2770274"/>
    <lineage>
        <taxon>Bacteria</taxon>
        <taxon>Bacillati</taxon>
        <taxon>Bacillota</taxon>
        <taxon>Bacilli</taxon>
        <taxon>Bacillales</taxon>
        <taxon>Paenibacillaceae</taxon>
        <taxon>Paenibacillus</taxon>
    </lineage>
</organism>
<reference evidence="15" key="1">
    <citation type="submission" date="2020-09" db="EMBL/GenBank/DDBJ databases">
        <title>Draft Genome Sequence of Paenibacillus sp. WST5.</title>
        <authorList>
            <person name="Bao Z."/>
        </authorList>
    </citation>
    <scope>NUCLEOTIDE SEQUENCE</scope>
    <source>
        <strain evidence="15">WST5</strain>
    </source>
</reference>
<name>A0A926KK32_9BACL</name>
<evidence type="ECO:0000259" key="13">
    <source>
        <dbReference type="PROSITE" id="PS50109"/>
    </source>
</evidence>
<dbReference type="PROSITE" id="PS50109">
    <property type="entry name" value="HIS_KIN"/>
    <property type="match status" value="1"/>
</dbReference>
<evidence type="ECO:0000313" key="15">
    <source>
        <dbReference type="EMBL" id="MBD0378543.1"/>
    </source>
</evidence>
<evidence type="ECO:0000256" key="11">
    <source>
        <dbReference type="ARBA" id="ARBA00023136"/>
    </source>
</evidence>
<keyword evidence="8 15" id="KW-0418">Kinase</keyword>
<keyword evidence="16" id="KW-1185">Reference proteome</keyword>
<evidence type="ECO:0000256" key="2">
    <source>
        <dbReference type="ARBA" id="ARBA00004651"/>
    </source>
</evidence>
<gene>
    <name evidence="15" type="ORF">ICC18_00210</name>
</gene>
<proteinExistence type="predicted"/>
<sequence length="592" mass="67138">MRRLIAGLKIRQKIFISFMLLISFCLFTTLYMTSTRVTDVIRDKTINYSRQLVSKTMENIEYYLLDTRYMAKNIALDEQVNHKVLELSEQKAAADYRSKGQLDALLNKYKYLKTYITDITLVDDNGSGLGIYNLAYDDKYPIAEQAWYQHFRNSGAESMFSGVHKSIVRDTSMSSLDTFTFFQKVYDAERPTRYLYTIAIELDARVISDALAQVNSNQGWINRVYNVDNEPMNGKEDSSIPDSGDIPGQFDGKSSRIITVGGDKYTLLQSGSKDYGWHIMSLVPQKAIMSEANSIQLYIVIIGLILLLFAVYLSNRISKDITRPLMHLMKAIREIERGNFDIQSNVNTGDEIKELNDVIQSMAVNIKGLLVRNKEEEQAKRKAELTALQAQINPHFLYNTLESLNWYAVRKKEPEISEVITNLGKFFRISLSKGSKFITIEQEIEHAKSYLNIQKFRNSNRFESSIRTEGISMEQYTPKLILQPILENALIHGLRNRESPGRIDIRLEQEEEALLFIVSDDGVGISADKLAEIRSALGGTKAAGTGFYGLKNVNERISLYFGSSYGIHLSSPASGGTEVRIRIPILTEQPGD</sequence>
<evidence type="ECO:0000259" key="14">
    <source>
        <dbReference type="PROSITE" id="PS50885"/>
    </source>
</evidence>
<evidence type="ECO:0000313" key="16">
    <source>
        <dbReference type="Proteomes" id="UP000650466"/>
    </source>
</evidence>
<evidence type="ECO:0000256" key="6">
    <source>
        <dbReference type="ARBA" id="ARBA00022679"/>
    </source>
</evidence>
<keyword evidence="7" id="KW-0547">Nucleotide-binding</keyword>
<dbReference type="PROSITE" id="PS50885">
    <property type="entry name" value="HAMP"/>
    <property type="match status" value="1"/>
</dbReference>
<dbReference type="EMBL" id="JACVVD010000001">
    <property type="protein sequence ID" value="MBD0378543.1"/>
    <property type="molecule type" value="Genomic_DNA"/>
</dbReference>
<dbReference type="Pfam" id="PF00672">
    <property type="entry name" value="HAMP"/>
    <property type="match status" value="1"/>
</dbReference>
<dbReference type="Pfam" id="PF06580">
    <property type="entry name" value="His_kinase"/>
    <property type="match status" value="1"/>
</dbReference>
<keyword evidence="4" id="KW-1003">Cell membrane</keyword>
<dbReference type="InterPro" id="IPR005467">
    <property type="entry name" value="His_kinase_dom"/>
</dbReference>
<dbReference type="InterPro" id="IPR003660">
    <property type="entry name" value="HAMP_dom"/>
</dbReference>
<dbReference type="Proteomes" id="UP000650466">
    <property type="component" value="Unassembled WGS sequence"/>
</dbReference>
<evidence type="ECO:0000256" key="5">
    <source>
        <dbReference type="ARBA" id="ARBA00022553"/>
    </source>
</evidence>
<keyword evidence="10" id="KW-0902">Two-component regulatory system</keyword>
<dbReference type="InterPro" id="IPR036890">
    <property type="entry name" value="HATPase_C_sf"/>
</dbReference>
<accession>A0A926KK32</accession>
<feature type="transmembrane region" description="Helical" evidence="12">
    <location>
        <begin position="295"/>
        <end position="313"/>
    </location>
</feature>
<dbReference type="InterPro" id="IPR010559">
    <property type="entry name" value="Sig_transdc_His_kin_internal"/>
</dbReference>
<keyword evidence="12" id="KW-0812">Transmembrane</keyword>
<dbReference type="InterPro" id="IPR003594">
    <property type="entry name" value="HATPase_dom"/>
</dbReference>
<dbReference type="CDD" id="cd06225">
    <property type="entry name" value="HAMP"/>
    <property type="match status" value="1"/>
</dbReference>
<comment type="subcellular location">
    <subcellularLocation>
        <location evidence="2">Cell membrane</location>
        <topology evidence="2">Multi-pass membrane protein</topology>
    </subcellularLocation>
</comment>
<evidence type="ECO:0000256" key="7">
    <source>
        <dbReference type="ARBA" id="ARBA00022741"/>
    </source>
</evidence>
<feature type="domain" description="HAMP" evidence="14">
    <location>
        <begin position="319"/>
        <end position="371"/>
    </location>
</feature>
<evidence type="ECO:0000256" key="12">
    <source>
        <dbReference type="SAM" id="Phobius"/>
    </source>
</evidence>
<evidence type="ECO:0000256" key="10">
    <source>
        <dbReference type="ARBA" id="ARBA00023012"/>
    </source>
</evidence>
<evidence type="ECO:0000256" key="4">
    <source>
        <dbReference type="ARBA" id="ARBA00022475"/>
    </source>
</evidence>
<dbReference type="EC" id="2.7.13.3" evidence="3"/>
<evidence type="ECO:0000256" key="8">
    <source>
        <dbReference type="ARBA" id="ARBA00022777"/>
    </source>
</evidence>
<feature type="transmembrane region" description="Helical" evidence="12">
    <location>
        <begin position="12"/>
        <end position="32"/>
    </location>
</feature>
<dbReference type="Pfam" id="PF02518">
    <property type="entry name" value="HATPase_c"/>
    <property type="match status" value="1"/>
</dbReference>
<dbReference type="AlphaFoldDB" id="A0A926KK32"/>
<dbReference type="GO" id="GO:0005524">
    <property type="term" value="F:ATP binding"/>
    <property type="evidence" value="ECO:0007669"/>
    <property type="project" value="UniProtKB-KW"/>
</dbReference>
<dbReference type="GO" id="GO:0005886">
    <property type="term" value="C:plasma membrane"/>
    <property type="evidence" value="ECO:0007669"/>
    <property type="project" value="UniProtKB-SubCell"/>
</dbReference>
<keyword evidence="9" id="KW-0067">ATP-binding</keyword>
<keyword evidence="6" id="KW-0808">Transferase</keyword>
<dbReference type="InterPro" id="IPR050640">
    <property type="entry name" value="Bact_2-comp_sensor_kinase"/>
</dbReference>
<comment type="caution">
    <text evidence="15">The sequence shown here is derived from an EMBL/GenBank/DDBJ whole genome shotgun (WGS) entry which is preliminary data.</text>
</comment>
<dbReference type="Gene3D" id="6.10.340.10">
    <property type="match status" value="1"/>
</dbReference>